<comment type="subcellular location">
    <subcellularLocation>
        <location evidence="1">Membrane</location>
        <topology evidence="1">Multi-pass membrane protein</topology>
    </subcellularLocation>
</comment>
<dbReference type="GO" id="GO:0030007">
    <property type="term" value="P:intracellular potassium ion homeostasis"/>
    <property type="evidence" value="ECO:0007669"/>
    <property type="project" value="UniProtKB-UniRule"/>
</dbReference>
<dbReference type="PIRSF" id="PIRSF002450">
    <property type="entry name" value="K+_transpter_TRK"/>
    <property type="match status" value="1"/>
</dbReference>
<gene>
    <name evidence="9" type="ORF">K444DRAFT_647583</name>
</gene>
<dbReference type="RefSeq" id="XP_024728340.1">
    <property type="nucleotide sequence ID" value="XM_024885362.1"/>
</dbReference>
<feature type="region of interest" description="Disordered" evidence="8">
    <location>
        <begin position="134"/>
        <end position="219"/>
    </location>
</feature>
<dbReference type="STRING" id="1095630.A0A2J6SKZ2"/>
<keyword evidence="4 7" id="KW-1133">Transmembrane helix</keyword>
<evidence type="ECO:0000256" key="6">
    <source>
        <dbReference type="ARBA" id="ARBA00023136"/>
    </source>
</evidence>
<dbReference type="AlphaFoldDB" id="A0A2J6SKZ2"/>
<organism evidence="9 10">
    <name type="scientific">Hyaloscypha bicolor E</name>
    <dbReference type="NCBI Taxonomy" id="1095630"/>
    <lineage>
        <taxon>Eukaryota</taxon>
        <taxon>Fungi</taxon>
        <taxon>Dikarya</taxon>
        <taxon>Ascomycota</taxon>
        <taxon>Pezizomycotina</taxon>
        <taxon>Leotiomycetes</taxon>
        <taxon>Helotiales</taxon>
        <taxon>Hyaloscyphaceae</taxon>
        <taxon>Hyaloscypha</taxon>
        <taxon>Hyaloscypha bicolor</taxon>
    </lineage>
</organism>
<protein>
    <recommendedName>
        <fullName evidence="7">Potassium transport protein</fullName>
    </recommendedName>
</protein>
<feature type="transmembrane region" description="Helical" evidence="7">
    <location>
        <begin position="97"/>
        <end position="118"/>
    </location>
</feature>
<keyword evidence="6 7" id="KW-0472">Membrane</keyword>
<dbReference type="Pfam" id="PF02386">
    <property type="entry name" value="TrkH"/>
    <property type="match status" value="1"/>
</dbReference>
<keyword evidence="3 7" id="KW-0812">Transmembrane</keyword>
<evidence type="ECO:0000256" key="2">
    <source>
        <dbReference type="ARBA" id="ARBA00022448"/>
    </source>
</evidence>
<keyword evidence="2 7" id="KW-0813">Transport</keyword>
<evidence type="ECO:0000256" key="4">
    <source>
        <dbReference type="ARBA" id="ARBA00022989"/>
    </source>
</evidence>
<keyword evidence="10" id="KW-1185">Reference proteome</keyword>
<comment type="caution">
    <text evidence="7">Lacks conserved residue(s) required for the propagation of feature annotation.</text>
</comment>
<dbReference type="GO" id="GO:0005886">
    <property type="term" value="C:plasma membrane"/>
    <property type="evidence" value="ECO:0007669"/>
    <property type="project" value="InterPro"/>
</dbReference>
<dbReference type="PANTHER" id="PTHR31064:SF37">
    <property type="entry name" value="TRANSPORTER, PUTATIVE (EUROFUNG)-RELATED"/>
    <property type="match status" value="1"/>
</dbReference>
<sequence length="762" mass="84381">MAPSLPLRSTLRSLKRRIEDSSTLRKVTAYLPPLNFITVHYAYFISVCLVTSLIFYGMSTPEYAIGYTDSLFLVVSAMTEAGLNTVNLSQMTTGQQFLLWLLIMIGSSIFVSIGTVLTRKRVFESRFKGVVRRQRENRQRRRSLSSIRRASTGEVPVNERLQEQRKVGEPFDRSGFESRHSGPRDPTPGPENGSAGHVLEDVPGQTTGVEVGGSQGSGSTLVAGVGGGAAPVVDEGVRPRRGSGTSDRISIMRYVPEPPLEPLSHRRVLSFVGVGAHPNSTAYRLRNASGLVQRGEKKMGKQEEVVREGLSNQIYPHYLTRHTTGRNAQFFGLSRAEREHLGGVEYRAITLLGWVVPIYFVLWQLLGSLGLGAYTAYNKRAIAEGNGINPWWLGAFNAISAFNNSGMSLLDANMIPFQTSVYTLITMGLLILAGNTAYPLFLRLILWSMLKLLCAIYPSPDVHPEYKATLRFVLRYPRRVYTNLFPSQPTWWLLFMVVILNGIDWAAFELLNIGNPATDSIPSHYRVLDGLFQALAVRSGGFYVVNISTLRIGLQVLYVIMMYISVYPVVITMRHSNVYEERSLGIYADEPDNSAEKQPPKLGTLMGTFKRTLTLGTQALGGPFSSPSPPSSSTGTQFVRQQVRGQLAHDLWWLVLAILFISCIEVSNFDRDPVTYSVFNIAFEVVSGYGCVGISTGLPSQAYSFCGGWHKASKVILCAVMLRGRHRGLPVALDRAVRLPDDREPMGVKEEVSCHLLLSHIT</sequence>
<evidence type="ECO:0000256" key="5">
    <source>
        <dbReference type="ARBA" id="ARBA00023065"/>
    </source>
</evidence>
<feature type="transmembrane region" description="Helical" evidence="7">
    <location>
        <begin position="41"/>
        <end position="59"/>
    </location>
</feature>
<dbReference type="GO" id="GO:1990573">
    <property type="term" value="P:potassium ion import across plasma membrane"/>
    <property type="evidence" value="ECO:0007669"/>
    <property type="project" value="TreeGrafter"/>
</dbReference>
<evidence type="ECO:0000256" key="8">
    <source>
        <dbReference type="SAM" id="MobiDB-lite"/>
    </source>
</evidence>
<evidence type="ECO:0000256" key="1">
    <source>
        <dbReference type="ARBA" id="ARBA00004141"/>
    </source>
</evidence>
<keyword evidence="7" id="KW-0633">Potassium transport</keyword>
<keyword evidence="7" id="KW-0630">Potassium</keyword>
<name>A0A2J6SKZ2_9HELO</name>
<dbReference type="InParanoid" id="A0A2J6SKZ2"/>
<accession>A0A2J6SKZ2</accession>
<dbReference type="Proteomes" id="UP000235371">
    <property type="component" value="Unassembled WGS sequence"/>
</dbReference>
<evidence type="ECO:0000313" key="9">
    <source>
        <dbReference type="EMBL" id="PMD51436.1"/>
    </source>
</evidence>
<dbReference type="OrthoDB" id="9999863at2759"/>
<dbReference type="GO" id="GO:0140107">
    <property type="term" value="F:high-affinity potassium ion transmembrane transporter activity"/>
    <property type="evidence" value="ECO:0007669"/>
    <property type="project" value="TreeGrafter"/>
</dbReference>
<dbReference type="PANTHER" id="PTHR31064">
    <property type="entry name" value="POTASSIUM TRANSPORT PROTEIN DDB_G0292412-RELATED"/>
    <property type="match status" value="1"/>
</dbReference>
<reference evidence="9 10" key="1">
    <citation type="submission" date="2016-04" db="EMBL/GenBank/DDBJ databases">
        <title>A degradative enzymes factory behind the ericoid mycorrhizal symbiosis.</title>
        <authorList>
            <consortium name="DOE Joint Genome Institute"/>
            <person name="Martino E."/>
            <person name="Morin E."/>
            <person name="Grelet G."/>
            <person name="Kuo A."/>
            <person name="Kohler A."/>
            <person name="Daghino S."/>
            <person name="Barry K."/>
            <person name="Choi C."/>
            <person name="Cichocki N."/>
            <person name="Clum A."/>
            <person name="Copeland A."/>
            <person name="Hainaut M."/>
            <person name="Haridas S."/>
            <person name="Labutti K."/>
            <person name="Lindquist E."/>
            <person name="Lipzen A."/>
            <person name="Khouja H.-R."/>
            <person name="Murat C."/>
            <person name="Ohm R."/>
            <person name="Olson A."/>
            <person name="Spatafora J."/>
            <person name="Veneault-Fourrey C."/>
            <person name="Henrissat B."/>
            <person name="Grigoriev I."/>
            <person name="Martin F."/>
            <person name="Perotto S."/>
        </authorList>
    </citation>
    <scope>NUCLEOTIDE SEQUENCE [LARGE SCALE GENOMIC DNA]</scope>
    <source>
        <strain evidence="9 10">E</strain>
    </source>
</reference>
<dbReference type="InterPro" id="IPR015958">
    <property type="entry name" value="Trk1_fungi"/>
</dbReference>
<feature type="transmembrane region" description="Helical" evidence="7">
    <location>
        <begin position="491"/>
        <end position="513"/>
    </location>
</feature>
<evidence type="ECO:0000256" key="3">
    <source>
        <dbReference type="ARBA" id="ARBA00022692"/>
    </source>
</evidence>
<feature type="transmembrane region" description="Helical" evidence="7">
    <location>
        <begin position="348"/>
        <end position="366"/>
    </location>
</feature>
<dbReference type="EMBL" id="KZ613912">
    <property type="protein sequence ID" value="PMD51436.1"/>
    <property type="molecule type" value="Genomic_DNA"/>
</dbReference>
<feature type="transmembrane region" description="Helical" evidence="7">
    <location>
        <begin position="552"/>
        <end position="573"/>
    </location>
</feature>
<dbReference type="InterPro" id="IPR051143">
    <property type="entry name" value="TrkH_K-transport"/>
</dbReference>
<evidence type="ECO:0000256" key="7">
    <source>
        <dbReference type="PIRNR" id="PIRNR002450"/>
    </source>
</evidence>
<comment type="similarity">
    <text evidence="7">Belongs to the TrkH potassium transport family.</text>
</comment>
<evidence type="ECO:0000313" key="10">
    <source>
        <dbReference type="Proteomes" id="UP000235371"/>
    </source>
</evidence>
<keyword evidence="5 7" id="KW-0406">Ion transport</keyword>
<dbReference type="GeneID" id="36593439"/>
<feature type="compositionally biased region" description="Basic and acidic residues" evidence="8">
    <location>
        <begin position="160"/>
        <end position="183"/>
    </location>
</feature>
<dbReference type="InterPro" id="IPR003445">
    <property type="entry name" value="Cat_transpt"/>
</dbReference>
<proteinExistence type="inferred from homology"/>